<dbReference type="SMART" id="SM01043">
    <property type="entry name" value="BTAD"/>
    <property type="match status" value="1"/>
</dbReference>
<dbReference type="EMBL" id="SMNA01000001">
    <property type="protein sequence ID" value="TDE98865.1"/>
    <property type="molecule type" value="Genomic_DNA"/>
</dbReference>
<dbReference type="InterPro" id="IPR005158">
    <property type="entry name" value="BTAD"/>
</dbReference>
<organism evidence="4 5">
    <name type="scientific">Occultella glacieicola</name>
    <dbReference type="NCBI Taxonomy" id="2518684"/>
    <lineage>
        <taxon>Bacteria</taxon>
        <taxon>Bacillati</taxon>
        <taxon>Actinomycetota</taxon>
        <taxon>Actinomycetes</taxon>
        <taxon>Micrococcales</taxon>
        <taxon>Ruaniaceae</taxon>
        <taxon>Occultella</taxon>
    </lineage>
</organism>
<name>A0ABY2E8M8_9MICO</name>
<dbReference type="Proteomes" id="UP000504882">
    <property type="component" value="Unassembled WGS sequence"/>
</dbReference>
<feature type="domain" description="Bacterial transcriptional activator" evidence="3">
    <location>
        <begin position="1"/>
        <end position="90"/>
    </location>
</feature>
<keyword evidence="1" id="KW-0805">Transcription regulation</keyword>
<dbReference type="InterPro" id="IPR011990">
    <property type="entry name" value="TPR-like_helical_dom_sf"/>
</dbReference>
<comment type="caution">
    <text evidence="4">The sequence shown here is derived from an EMBL/GenBank/DDBJ whole genome shotgun (WGS) entry which is preliminary data.</text>
</comment>
<evidence type="ECO:0000313" key="5">
    <source>
        <dbReference type="Proteomes" id="UP000504882"/>
    </source>
</evidence>
<protein>
    <recommendedName>
        <fullName evidence="3">Bacterial transcriptional activator domain-containing protein</fullName>
    </recommendedName>
</protein>
<dbReference type="PANTHER" id="PTHR35807:SF1">
    <property type="entry name" value="TRANSCRIPTIONAL REGULATOR REDD"/>
    <property type="match status" value="1"/>
</dbReference>
<dbReference type="Gene3D" id="1.25.40.10">
    <property type="entry name" value="Tetratricopeptide repeat domain"/>
    <property type="match status" value="1"/>
</dbReference>
<evidence type="ECO:0000256" key="2">
    <source>
        <dbReference type="ARBA" id="ARBA00023163"/>
    </source>
</evidence>
<evidence type="ECO:0000313" key="4">
    <source>
        <dbReference type="EMBL" id="TDE98865.1"/>
    </source>
</evidence>
<dbReference type="Pfam" id="PF03704">
    <property type="entry name" value="BTAD"/>
    <property type="match status" value="1"/>
</dbReference>
<dbReference type="SUPFAM" id="SSF48452">
    <property type="entry name" value="TPR-like"/>
    <property type="match status" value="1"/>
</dbReference>
<dbReference type="InterPro" id="IPR051677">
    <property type="entry name" value="AfsR-DnrI-RedD_regulator"/>
</dbReference>
<sequence>MWQGPVLAGLDSIALEPSIQRWEDTRLAVLEDLARLTLGTDAARGLVGELSTAVADAPLRERLRCLLVDVLWRSGRRAEAMTVFREGERL</sequence>
<accession>A0ABY2E8M8</accession>
<gene>
    <name evidence="4" type="ORF">EXU48_01300</name>
</gene>
<keyword evidence="5" id="KW-1185">Reference proteome</keyword>
<evidence type="ECO:0000259" key="3">
    <source>
        <dbReference type="SMART" id="SM01043"/>
    </source>
</evidence>
<proteinExistence type="predicted"/>
<keyword evidence="2" id="KW-0804">Transcription</keyword>
<evidence type="ECO:0000256" key="1">
    <source>
        <dbReference type="ARBA" id="ARBA00023015"/>
    </source>
</evidence>
<dbReference type="PANTHER" id="PTHR35807">
    <property type="entry name" value="TRANSCRIPTIONAL REGULATOR REDD-RELATED"/>
    <property type="match status" value="1"/>
</dbReference>
<reference evidence="4 5" key="1">
    <citation type="submission" date="2019-03" db="EMBL/GenBank/DDBJ databases">
        <title>Genomic features of bacteria from cold environments.</title>
        <authorList>
            <person name="Shen L."/>
        </authorList>
    </citation>
    <scope>NUCLEOTIDE SEQUENCE [LARGE SCALE GENOMIC DNA]</scope>
    <source>
        <strain evidence="5">T3246-1</strain>
    </source>
</reference>